<organism evidence="3 4">
    <name type="scientific">Cajanus cajan</name>
    <name type="common">Pigeon pea</name>
    <name type="synonym">Cajanus indicus</name>
    <dbReference type="NCBI Taxonomy" id="3821"/>
    <lineage>
        <taxon>Eukaryota</taxon>
        <taxon>Viridiplantae</taxon>
        <taxon>Streptophyta</taxon>
        <taxon>Embryophyta</taxon>
        <taxon>Tracheophyta</taxon>
        <taxon>Spermatophyta</taxon>
        <taxon>Magnoliopsida</taxon>
        <taxon>eudicotyledons</taxon>
        <taxon>Gunneridae</taxon>
        <taxon>Pentapetalae</taxon>
        <taxon>rosids</taxon>
        <taxon>fabids</taxon>
        <taxon>Fabales</taxon>
        <taxon>Fabaceae</taxon>
        <taxon>Papilionoideae</taxon>
        <taxon>50 kb inversion clade</taxon>
        <taxon>NPAAA clade</taxon>
        <taxon>indigoferoid/millettioid clade</taxon>
        <taxon>Phaseoleae</taxon>
        <taxon>Cajanus</taxon>
    </lineage>
</organism>
<reference evidence="3 4" key="1">
    <citation type="journal article" date="2012" name="Nat. Biotechnol.">
        <title>Draft genome sequence of pigeonpea (Cajanus cajan), an orphan legume crop of resource-poor farmers.</title>
        <authorList>
            <person name="Varshney R.K."/>
            <person name="Chen W."/>
            <person name="Li Y."/>
            <person name="Bharti A.K."/>
            <person name="Saxena R.K."/>
            <person name="Schlueter J.A."/>
            <person name="Donoghue M.T."/>
            <person name="Azam S."/>
            <person name="Fan G."/>
            <person name="Whaley A.M."/>
            <person name="Farmer A.D."/>
            <person name="Sheridan J."/>
            <person name="Iwata A."/>
            <person name="Tuteja R."/>
            <person name="Penmetsa R.V."/>
            <person name="Wu W."/>
            <person name="Upadhyaya H.D."/>
            <person name="Yang S.P."/>
            <person name="Shah T."/>
            <person name="Saxena K.B."/>
            <person name="Michael T."/>
            <person name="McCombie W.R."/>
            <person name="Yang B."/>
            <person name="Zhang G."/>
            <person name="Yang H."/>
            <person name="Wang J."/>
            <person name="Spillane C."/>
            <person name="Cook D.R."/>
            <person name="May G.D."/>
            <person name="Xu X."/>
            <person name="Jackson S.A."/>
        </authorList>
    </citation>
    <scope>NUCLEOTIDE SEQUENCE [LARGE SCALE GENOMIC DNA]</scope>
    <source>
        <strain evidence="4">cv. Asha</strain>
    </source>
</reference>
<dbReference type="Proteomes" id="UP000075243">
    <property type="component" value="Chromosome 10"/>
</dbReference>
<dbReference type="PROSITE" id="PS50011">
    <property type="entry name" value="PROTEIN_KINASE_DOM"/>
    <property type="match status" value="1"/>
</dbReference>
<dbReference type="PANTHER" id="PTHR10566">
    <property type="entry name" value="CHAPERONE-ACTIVITY OF BC1 COMPLEX CABC1 -RELATED"/>
    <property type="match status" value="1"/>
</dbReference>
<dbReference type="SUPFAM" id="SSF56112">
    <property type="entry name" value="Protein kinase-like (PK-like)"/>
    <property type="match status" value="1"/>
</dbReference>
<dbReference type="InterPro" id="IPR011009">
    <property type="entry name" value="Kinase-like_dom_sf"/>
</dbReference>
<gene>
    <name evidence="3" type="ORF">KK1_014808</name>
</gene>
<dbReference type="InterPro" id="IPR050154">
    <property type="entry name" value="UbiB_kinase"/>
</dbReference>
<accession>A0A151SX66</accession>
<name>A0A151SX66_CAJCA</name>
<dbReference type="AlphaFoldDB" id="A0A151SX66"/>
<evidence type="ECO:0000256" key="1">
    <source>
        <dbReference type="ARBA" id="ARBA00009670"/>
    </source>
</evidence>
<dbReference type="Gene3D" id="1.10.510.10">
    <property type="entry name" value="Transferase(Phosphotransferase) domain 1"/>
    <property type="match status" value="1"/>
</dbReference>
<dbReference type="STRING" id="3821.A0A151SX66"/>
<dbReference type="SMART" id="SM00220">
    <property type="entry name" value="S_TKc"/>
    <property type="match status" value="1"/>
</dbReference>
<dbReference type="InterPro" id="IPR004147">
    <property type="entry name" value="ABC1_dom"/>
</dbReference>
<dbReference type="OMA" id="AFNMIED"/>
<dbReference type="Pfam" id="PF03109">
    <property type="entry name" value="ABC1"/>
    <property type="match status" value="1"/>
</dbReference>
<dbReference type="CDD" id="cd05121">
    <property type="entry name" value="ABC1_ADCK3-like"/>
    <property type="match status" value="1"/>
</dbReference>
<dbReference type="PANTHER" id="PTHR10566:SF119">
    <property type="entry name" value="OS04G0640500 PROTEIN"/>
    <property type="match status" value="1"/>
</dbReference>
<sequence length="698" mass="78213">MLLLPALSLSPFPSSLVSTRSLQFQPRRSQPAPRRAVRCAVAPSGGDEFTAKSGYLFELSATEADSLAEYRIPKIAAIYSRKPLLVARRLLQTGIAAAELRKILVELGPAYIKIAQAISSRADLIPPSYLDELSLLQDRISPFSSEVAFNMIEQELGLSLVELFSEISPEPVAAASLGQVYQARLRKTGQVVAVKVQRPGVQAAISLDILILRFMAGLLRRAGKLNTDLQAVVDEWASSLFREMDYNNEASNGIRFRNLYGSIQDVVVPLMYMEYTTRKVLVMEWIEGEKLSEVKDLYLIEVGVYCSFNQLLECGFYHADPHPGNLLRTYDGKLAYLDFGMTGEFKQELRDGFIEACLHLVNRDFDALSKDFVTLGLLPPTADKEAVTKALTGVFQNAVAKGVRNISFGDLLGNLGTTMYKFKFRIPSYFSLVIRSLAVLEGIAISFNPEYKVLGSTYPWIARKVLTDSSPQLKSSLETLLYKDGVFRIDRLESLLTESLRAKTEKAIVKQTEGTDSRKVMKEILLFTLTEKGEFVREIIVQEFAKGLDALGLATLETAAARVPFSAFFYSPLMTEEDMINLRTFQRLMLLLLGTRRKEESITVRFILLLKRELNLETNYSRNCITIQASSDKNQILDMEELSLVLNQVESIQDILPVLSIILELPPESQQQLLQLPANLVRQLISRAAARTVRRVFL</sequence>
<evidence type="ECO:0000259" key="2">
    <source>
        <dbReference type="PROSITE" id="PS50011"/>
    </source>
</evidence>
<dbReference type="EMBL" id="CM003612">
    <property type="protein sequence ID" value="KYP59374.1"/>
    <property type="molecule type" value="Genomic_DNA"/>
</dbReference>
<dbReference type="GO" id="GO:0004672">
    <property type="term" value="F:protein kinase activity"/>
    <property type="evidence" value="ECO:0007669"/>
    <property type="project" value="InterPro"/>
</dbReference>
<comment type="similarity">
    <text evidence="1">Belongs to the protein kinase superfamily. ADCK protein kinase family.</text>
</comment>
<proteinExistence type="inferred from homology"/>
<dbReference type="GO" id="GO:0005524">
    <property type="term" value="F:ATP binding"/>
    <property type="evidence" value="ECO:0007669"/>
    <property type="project" value="InterPro"/>
</dbReference>
<evidence type="ECO:0000313" key="4">
    <source>
        <dbReference type="Proteomes" id="UP000075243"/>
    </source>
</evidence>
<dbReference type="Gramene" id="C.cajan_14379.t">
    <property type="protein sequence ID" value="C.cajan_14379.t"/>
    <property type="gene ID" value="C.cajan_14379"/>
</dbReference>
<evidence type="ECO:0000313" key="3">
    <source>
        <dbReference type="EMBL" id="KYP59374.1"/>
    </source>
</evidence>
<keyword evidence="4" id="KW-1185">Reference proteome</keyword>
<dbReference type="InterPro" id="IPR000719">
    <property type="entry name" value="Prot_kinase_dom"/>
</dbReference>
<feature type="domain" description="Protein kinase" evidence="2">
    <location>
        <begin position="166"/>
        <end position="500"/>
    </location>
</feature>
<protein>
    <recommendedName>
        <fullName evidence="2">Protein kinase domain-containing protein</fullName>
    </recommendedName>
</protein>